<organism evidence="8 9">
    <name type="scientific">Actinomadura alba</name>
    <dbReference type="NCBI Taxonomy" id="406431"/>
    <lineage>
        <taxon>Bacteria</taxon>
        <taxon>Bacillati</taxon>
        <taxon>Actinomycetota</taxon>
        <taxon>Actinomycetes</taxon>
        <taxon>Streptosporangiales</taxon>
        <taxon>Thermomonosporaceae</taxon>
        <taxon>Actinomadura</taxon>
    </lineage>
</organism>
<dbReference type="InterPro" id="IPR011006">
    <property type="entry name" value="CheY-like_superfamily"/>
</dbReference>
<dbReference type="PROSITE" id="PS50110">
    <property type="entry name" value="RESPONSE_REGULATORY"/>
    <property type="match status" value="1"/>
</dbReference>
<dbReference type="PANTHER" id="PTHR43214">
    <property type="entry name" value="TWO-COMPONENT RESPONSE REGULATOR"/>
    <property type="match status" value="1"/>
</dbReference>
<dbReference type="InterPro" id="IPR039420">
    <property type="entry name" value="WalR-like"/>
</dbReference>
<feature type="modified residue" description="4-aspartylphosphate" evidence="5">
    <location>
        <position position="85"/>
    </location>
</feature>
<dbReference type="PRINTS" id="PR00038">
    <property type="entry name" value="HTHLUXR"/>
</dbReference>
<dbReference type="Pfam" id="PF00072">
    <property type="entry name" value="Response_reg"/>
    <property type="match status" value="1"/>
</dbReference>
<evidence type="ECO:0000259" key="7">
    <source>
        <dbReference type="PROSITE" id="PS50110"/>
    </source>
</evidence>
<dbReference type="EMBL" id="JABVEC010000019">
    <property type="protein sequence ID" value="MBC6468503.1"/>
    <property type="molecule type" value="Genomic_DNA"/>
</dbReference>
<dbReference type="SUPFAM" id="SSF52172">
    <property type="entry name" value="CheY-like"/>
    <property type="match status" value="1"/>
</dbReference>
<dbReference type="InterPro" id="IPR058245">
    <property type="entry name" value="NreC/VraR/RcsB-like_REC"/>
</dbReference>
<keyword evidence="2" id="KW-0805">Transcription regulation</keyword>
<protein>
    <submittedName>
        <fullName evidence="8">Response regulator transcription factor</fullName>
    </submittedName>
</protein>
<dbReference type="Proteomes" id="UP000805614">
    <property type="component" value="Unassembled WGS sequence"/>
</dbReference>
<evidence type="ECO:0000313" key="9">
    <source>
        <dbReference type="Proteomes" id="UP000805614"/>
    </source>
</evidence>
<keyword evidence="4" id="KW-0804">Transcription</keyword>
<evidence type="ECO:0000313" key="8">
    <source>
        <dbReference type="EMBL" id="MBC6468503.1"/>
    </source>
</evidence>
<evidence type="ECO:0000256" key="4">
    <source>
        <dbReference type="ARBA" id="ARBA00023163"/>
    </source>
</evidence>
<dbReference type="CDD" id="cd06170">
    <property type="entry name" value="LuxR_C_like"/>
    <property type="match status" value="1"/>
</dbReference>
<dbReference type="SMART" id="SM00448">
    <property type="entry name" value="REC"/>
    <property type="match status" value="1"/>
</dbReference>
<evidence type="ECO:0000256" key="5">
    <source>
        <dbReference type="PROSITE-ProRule" id="PRU00169"/>
    </source>
</evidence>
<dbReference type="Pfam" id="PF00196">
    <property type="entry name" value="GerE"/>
    <property type="match status" value="1"/>
</dbReference>
<name>A0ABR7LUI2_9ACTN</name>
<dbReference type="InterPro" id="IPR000792">
    <property type="entry name" value="Tscrpt_reg_LuxR_C"/>
</dbReference>
<keyword evidence="9" id="KW-1185">Reference proteome</keyword>
<proteinExistence type="predicted"/>
<dbReference type="CDD" id="cd17535">
    <property type="entry name" value="REC_NarL-like"/>
    <property type="match status" value="1"/>
</dbReference>
<accession>A0ABR7LUI2</accession>
<evidence type="ECO:0000256" key="3">
    <source>
        <dbReference type="ARBA" id="ARBA00023125"/>
    </source>
</evidence>
<dbReference type="PANTHER" id="PTHR43214:SF24">
    <property type="entry name" value="TRANSCRIPTIONAL REGULATORY PROTEIN NARL-RELATED"/>
    <property type="match status" value="1"/>
</dbReference>
<dbReference type="InterPro" id="IPR001789">
    <property type="entry name" value="Sig_transdc_resp-reg_receiver"/>
</dbReference>
<evidence type="ECO:0000256" key="2">
    <source>
        <dbReference type="ARBA" id="ARBA00023015"/>
    </source>
</evidence>
<gene>
    <name evidence="8" type="ORF">HKK74_23835</name>
</gene>
<reference evidence="8 9" key="1">
    <citation type="submission" date="2020-06" db="EMBL/GenBank/DDBJ databases">
        <title>Actinomadura xiongansis sp. nov., isolated from soil of Baiyangdian.</title>
        <authorList>
            <person name="Zhang X."/>
        </authorList>
    </citation>
    <scope>NUCLEOTIDE SEQUENCE [LARGE SCALE GENOMIC DNA]</scope>
    <source>
        <strain evidence="8 9">HBUM206468</strain>
    </source>
</reference>
<sequence length="248" mass="26929">MIGLRPVPARWPRHVTAAGSTAQQGDRVRAEDSVRVVLAEDGVLLREGLAGLLERFGHRVVAAVGDAEALMAAVEEHEPDLVITDVRMPPSFTDEGLRAAVTLRSRHPRLAVLALSQYVERTYAAELLEPDGAAGVGYLLKDRIGDVAEFLGALRQVAGGATVIDPEVVRQLLRDRADPLRRLTAREREVLALMAEGRSNAAIARELVVTEAAVSKHIANLLAKLDLPPSEDHNRRVMAILAYLRGSR</sequence>
<keyword evidence="1 5" id="KW-0597">Phosphoprotein</keyword>
<dbReference type="PROSITE" id="PS50043">
    <property type="entry name" value="HTH_LUXR_2"/>
    <property type="match status" value="1"/>
</dbReference>
<feature type="domain" description="Response regulatory" evidence="7">
    <location>
        <begin position="35"/>
        <end position="156"/>
    </location>
</feature>
<dbReference type="SMART" id="SM00421">
    <property type="entry name" value="HTH_LUXR"/>
    <property type="match status" value="1"/>
</dbReference>
<feature type="domain" description="HTH luxR-type" evidence="6">
    <location>
        <begin position="176"/>
        <end position="246"/>
    </location>
</feature>
<comment type="caution">
    <text evidence="8">The sequence shown here is derived from an EMBL/GenBank/DDBJ whole genome shotgun (WGS) entry which is preliminary data.</text>
</comment>
<evidence type="ECO:0000256" key="1">
    <source>
        <dbReference type="ARBA" id="ARBA00022553"/>
    </source>
</evidence>
<keyword evidence="3" id="KW-0238">DNA-binding</keyword>
<evidence type="ECO:0000259" key="6">
    <source>
        <dbReference type="PROSITE" id="PS50043"/>
    </source>
</evidence>
<dbReference type="Gene3D" id="3.40.50.2300">
    <property type="match status" value="1"/>
</dbReference>